<dbReference type="VEuPathDB" id="FungiDB:PV06_07213"/>
<feature type="compositionally biased region" description="Low complexity" evidence="1">
    <location>
        <begin position="200"/>
        <end position="214"/>
    </location>
</feature>
<feature type="compositionally biased region" description="Polar residues" evidence="1">
    <location>
        <begin position="277"/>
        <end position="292"/>
    </location>
</feature>
<feature type="compositionally biased region" description="Low complexity" evidence="1">
    <location>
        <begin position="739"/>
        <end position="751"/>
    </location>
</feature>
<dbReference type="STRING" id="215243.A0A0D2BW46"/>
<feature type="compositionally biased region" description="Basic and acidic residues" evidence="1">
    <location>
        <begin position="817"/>
        <end position="826"/>
    </location>
</feature>
<dbReference type="GeneID" id="27359287"/>
<dbReference type="RefSeq" id="XP_016261893.1">
    <property type="nucleotide sequence ID" value="XM_016408413.1"/>
</dbReference>
<evidence type="ECO:0000313" key="3">
    <source>
        <dbReference type="Proteomes" id="UP000053342"/>
    </source>
</evidence>
<feature type="compositionally biased region" description="Polar residues" evidence="1">
    <location>
        <begin position="704"/>
        <end position="713"/>
    </location>
</feature>
<gene>
    <name evidence="2" type="ORF">PV06_07213</name>
</gene>
<feature type="compositionally biased region" description="Polar residues" evidence="1">
    <location>
        <begin position="36"/>
        <end position="47"/>
    </location>
</feature>
<dbReference type="AlphaFoldDB" id="A0A0D2BW46"/>
<feature type="compositionally biased region" description="Polar residues" evidence="1">
    <location>
        <begin position="835"/>
        <end position="851"/>
    </location>
</feature>
<feature type="region of interest" description="Disordered" evidence="1">
    <location>
        <begin position="1"/>
        <end position="89"/>
    </location>
</feature>
<feature type="compositionally biased region" description="Polar residues" evidence="1">
    <location>
        <begin position="635"/>
        <end position="652"/>
    </location>
</feature>
<dbReference type="EMBL" id="KN847337">
    <property type="protein sequence ID" value="KIW41677.1"/>
    <property type="molecule type" value="Genomic_DNA"/>
</dbReference>
<evidence type="ECO:0000313" key="2">
    <source>
        <dbReference type="EMBL" id="KIW41677.1"/>
    </source>
</evidence>
<dbReference type="Proteomes" id="UP000053342">
    <property type="component" value="Unassembled WGS sequence"/>
</dbReference>
<feature type="region of interest" description="Disordered" evidence="1">
    <location>
        <begin position="580"/>
        <end position="654"/>
    </location>
</feature>
<protein>
    <submittedName>
        <fullName evidence="2">Uncharacterized protein</fullName>
    </submittedName>
</protein>
<feature type="region of interest" description="Disordered" evidence="1">
    <location>
        <begin position="109"/>
        <end position="445"/>
    </location>
</feature>
<name>A0A0D2BW46_9EURO</name>
<feature type="compositionally biased region" description="Polar residues" evidence="1">
    <location>
        <begin position="231"/>
        <end position="254"/>
    </location>
</feature>
<feature type="compositionally biased region" description="Low complexity" evidence="1">
    <location>
        <begin position="314"/>
        <end position="325"/>
    </location>
</feature>
<evidence type="ECO:0000256" key="1">
    <source>
        <dbReference type="SAM" id="MobiDB-lite"/>
    </source>
</evidence>
<reference evidence="2 3" key="1">
    <citation type="submission" date="2015-01" db="EMBL/GenBank/DDBJ databases">
        <title>The Genome Sequence of Exophiala oligosperma CBS72588.</title>
        <authorList>
            <consortium name="The Broad Institute Genomics Platform"/>
            <person name="Cuomo C."/>
            <person name="de Hoog S."/>
            <person name="Gorbushina A."/>
            <person name="Stielow B."/>
            <person name="Teixiera M."/>
            <person name="Abouelleil A."/>
            <person name="Chapman S.B."/>
            <person name="Priest M."/>
            <person name="Young S.K."/>
            <person name="Wortman J."/>
            <person name="Nusbaum C."/>
            <person name="Birren B."/>
        </authorList>
    </citation>
    <scope>NUCLEOTIDE SEQUENCE [LARGE SCALE GENOMIC DNA]</scope>
    <source>
        <strain evidence="2 3">CBS 72588</strain>
    </source>
</reference>
<accession>A0A0D2BW46</accession>
<feature type="compositionally biased region" description="Polar residues" evidence="1">
    <location>
        <begin position="721"/>
        <end position="730"/>
    </location>
</feature>
<feature type="compositionally biased region" description="Polar residues" evidence="1">
    <location>
        <begin position="420"/>
        <end position="445"/>
    </location>
</feature>
<feature type="region of interest" description="Disordered" evidence="1">
    <location>
        <begin position="692"/>
        <end position="991"/>
    </location>
</feature>
<proteinExistence type="predicted"/>
<dbReference type="OrthoDB" id="4159571at2759"/>
<feature type="compositionally biased region" description="Polar residues" evidence="1">
    <location>
        <begin position="899"/>
        <end position="928"/>
    </location>
</feature>
<sequence length="991" mass="106434">MFSRQTSDQLRKLSDLAPERHRATWEAPSYHPLRSFQPTHRSPTTRTDAMDPESSDSDVSIGGGDEYRYASPLTAPIPLPPPPSKHALESADAVQARLDELSRVETNNEKKYSLLKAKRQRKDEKIRRKREAQDKKWLAITEARKRRDARIAARRKREDAAFTQFFEHDLDDEETSLRRRLKRLKRGLPLDESPRASTRSVSGPSMSPPSSLSTVPPPAKRHQVGPPGQPESANSTQSRPSPQSNVPGSTTKTSLPGPPYSFYRDPNSAFSRPYQHGSYSASPTGSSPNAGTNRLPDAAPVPASHDRPLGLLGRSTSPRSRPVTSAQSPLTPVSSASTHPPRQVSSSYDTRPPPTNASSGFASINAPPPSGFASINARPTGTPPAAHAGITRPQAESDLNRTPIGPHTNGGLDKDRFQQYGHTPTSVPSPATSNGGTKRTPSTTHPYQMSEAFANRHHHCERVDSLNRGIWTSFGPGGTAENPTGAPVEMYLRCNHDGCTRIDWRTVHGLQCHIVKNHSQPKGTIGSLDKALERYGVPIKEVEDYERDHGSGSAGTMADPKNHKIKTKTKEAMGLETRPYIRKDTPGGYDPDVRPAGYRPSPAQSPALSDEMKRSPTVSMNGFSREATTDESRKSAPQTATASPMNTYSAPSGNWYRNPFPGGLPLHAELEPKRLQGDFGPNDAGVKRLQPLPLAYQPGPNVANGVQNKSPPLNTLPPQPKSSSTISVADTSKAVANVAASPISSASGPAPKIQTVNEAPRAAQIPATLDKGQPAQKGTVPPAAAPVKNGEPTPAKPDGPAGADKDGDVTMTGVDQQPDKQNEKAPEVPNGTGADKNQQITPAPDVSSVSKTAPEVEPKTEPAVSSPAAEPESEDPSQTIIVDNDASKDAGAAAKRNAPASTANNGPFQSPVMTTRSVQAATSSVTTPGSATRRGSRRSSLARRSVERDGDANEGRPDKENDDKEEKEVKEEKVERETRRSMTGRLLRRGR</sequence>
<feature type="compositionally biased region" description="Polar residues" evidence="1">
    <location>
        <begin position="326"/>
        <end position="349"/>
    </location>
</feature>
<feature type="compositionally biased region" description="Pro residues" evidence="1">
    <location>
        <begin position="75"/>
        <end position="84"/>
    </location>
</feature>
<feature type="compositionally biased region" description="Basic and acidic residues" evidence="1">
    <location>
        <begin position="944"/>
        <end position="980"/>
    </location>
</feature>
<organism evidence="2 3">
    <name type="scientific">Exophiala oligosperma</name>
    <dbReference type="NCBI Taxonomy" id="215243"/>
    <lineage>
        <taxon>Eukaryota</taxon>
        <taxon>Fungi</taxon>
        <taxon>Dikarya</taxon>
        <taxon>Ascomycota</taxon>
        <taxon>Pezizomycotina</taxon>
        <taxon>Eurotiomycetes</taxon>
        <taxon>Chaetothyriomycetidae</taxon>
        <taxon>Chaetothyriales</taxon>
        <taxon>Herpotrichiellaceae</taxon>
        <taxon>Exophiala</taxon>
    </lineage>
</organism>
<keyword evidence="3" id="KW-1185">Reference proteome</keyword>
<feature type="compositionally biased region" description="Basic and acidic residues" evidence="1">
    <location>
        <begin position="9"/>
        <end position="24"/>
    </location>
</feature>
<feature type="compositionally biased region" description="Basic and acidic residues" evidence="1">
    <location>
        <begin position="121"/>
        <end position="160"/>
    </location>
</feature>